<dbReference type="PANTHER" id="PTHR13264:SF5">
    <property type="entry name" value="PRE-MRNA-SPLICING FACTOR SYF2"/>
    <property type="match status" value="1"/>
</dbReference>
<dbReference type="GO" id="GO:0071014">
    <property type="term" value="C:post-mRNA release spliceosomal complex"/>
    <property type="evidence" value="ECO:0007669"/>
    <property type="project" value="TreeGrafter"/>
</dbReference>
<dbReference type="Proteomes" id="UP000664534">
    <property type="component" value="Unassembled WGS sequence"/>
</dbReference>
<dbReference type="GO" id="GO:0071013">
    <property type="term" value="C:catalytic step 2 spliceosome"/>
    <property type="evidence" value="ECO:0007669"/>
    <property type="project" value="TreeGrafter"/>
</dbReference>
<evidence type="ECO:0000313" key="11">
    <source>
        <dbReference type="EMBL" id="CAF9923392.1"/>
    </source>
</evidence>
<dbReference type="Pfam" id="PF08231">
    <property type="entry name" value="SYF2"/>
    <property type="match status" value="1"/>
</dbReference>
<dbReference type="OrthoDB" id="199717at2759"/>
<evidence type="ECO:0000256" key="7">
    <source>
        <dbReference type="ARBA" id="ARBA00023187"/>
    </source>
</evidence>
<evidence type="ECO:0000256" key="6">
    <source>
        <dbReference type="ARBA" id="ARBA00022728"/>
    </source>
</evidence>
<evidence type="ECO:0000256" key="4">
    <source>
        <dbReference type="ARBA" id="ARBA00014745"/>
    </source>
</evidence>
<dbReference type="GO" id="GO:0000398">
    <property type="term" value="P:mRNA splicing, via spliceosome"/>
    <property type="evidence" value="ECO:0007669"/>
    <property type="project" value="UniProtKB-UniRule"/>
</dbReference>
<dbReference type="AlphaFoldDB" id="A0A8H3ICV7"/>
<keyword evidence="12" id="KW-1185">Reference proteome</keyword>
<comment type="function">
    <text evidence="1 9">Involved in pre-mRNA splicing.</text>
</comment>
<dbReference type="GO" id="GO:0000974">
    <property type="term" value="C:Prp19 complex"/>
    <property type="evidence" value="ECO:0007669"/>
    <property type="project" value="TreeGrafter"/>
</dbReference>
<evidence type="ECO:0000313" key="12">
    <source>
        <dbReference type="Proteomes" id="UP000664534"/>
    </source>
</evidence>
<evidence type="ECO:0000256" key="3">
    <source>
        <dbReference type="ARBA" id="ARBA00010028"/>
    </source>
</evidence>
<comment type="subunit">
    <text evidence="9">May be part of a spliceosome complex.</text>
</comment>
<evidence type="ECO:0000256" key="1">
    <source>
        <dbReference type="ARBA" id="ARBA00003777"/>
    </source>
</evidence>
<gene>
    <name evidence="11" type="primary">SYF2</name>
    <name evidence="11" type="ORF">IMSHALPRED_005914</name>
</gene>
<proteinExistence type="inferred from homology"/>
<dbReference type="PANTHER" id="PTHR13264">
    <property type="entry name" value="GCIP-INTERACTING PROTEIN P29"/>
    <property type="match status" value="1"/>
</dbReference>
<feature type="compositionally biased region" description="Polar residues" evidence="10">
    <location>
        <begin position="24"/>
        <end position="33"/>
    </location>
</feature>
<feature type="compositionally biased region" description="Basic and acidic residues" evidence="10">
    <location>
        <begin position="56"/>
        <end position="65"/>
    </location>
</feature>
<name>A0A8H3ICV7_9LECA</name>
<accession>A0A8H3ICV7</accession>
<dbReference type="InterPro" id="IPR013260">
    <property type="entry name" value="mRNA_splic_SYF2"/>
</dbReference>
<comment type="caution">
    <text evidence="11">The sequence shown here is derived from an EMBL/GenBank/DDBJ whole genome shotgun (WGS) entry which is preliminary data.</text>
</comment>
<evidence type="ECO:0000256" key="2">
    <source>
        <dbReference type="ARBA" id="ARBA00004123"/>
    </source>
</evidence>
<keyword evidence="5 9" id="KW-0507">mRNA processing</keyword>
<evidence type="ECO:0000256" key="10">
    <source>
        <dbReference type="SAM" id="MobiDB-lite"/>
    </source>
</evidence>
<keyword evidence="7 9" id="KW-0508">mRNA splicing</keyword>
<comment type="subcellular location">
    <subcellularLocation>
        <location evidence="2 9">Nucleus</location>
    </subcellularLocation>
</comment>
<dbReference type="EMBL" id="CAJPDT010000033">
    <property type="protein sequence ID" value="CAF9923392.1"/>
    <property type="molecule type" value="Genomic_DNA"/>
</dbReference>
<feature type="region of interest" description="Disordered" evidence="10">
    <location>
        <begin position="1"/>
        <end position="93"/>
    </location>
</feature>
<protein>
    <recommendedName>
        <fullName evidence="4 9">Pre-mRNA-splicing factor SYF2</fullName>
    </recommendedName>
</protein>
<keyword evidence="8 9" id="KW-0539">Nucleus</keyword>
<evidence type="ECO:0000256" key="9">
    <source>
        <dbReference type="RuleBase" id="RU367148"/>
    </source>
</evidence>
<evidence type="ECO:0000256" key="8">
    <source>
        <dbReference type="ARBA" id="ARBA00023242"/>
    </source>
</evidence>
<reference evidence="11" key="1">
    <citation type="submission" date="2021-03" db="EMBL/GenBank/DDBJ databases">
        <authorList>
            <person name="Tagirdzhanova G."/>
        </authorList>
    </citation>
    <scope>NUCLEOTIDE SEQUENCE</scope>
</reference>
<evidence type="ECO:0000256" key="5">
    <source>
        <dbReference type="ARBA" id="ARBA00022664"/>
    </source>
</evidence>
<comment type="similarity">
    <text evidence="3 9">Belongs to the SYF2 family.</text>
</comment>
<sequence>MPPAKKRKIADESKLQESAPVDETTVSKPQTLQHVDKGSEAEPSGDPQPDIGSVDKAQERKERFKALQARAQKSAQKNLKEAAAESQRLATDPNLLSSLSRKQAFASHNLLKADTAAAGEDFERKRAWDWTVDESEKWDKRMEKKDKHREDVAFQDYTQDARKIYKRQLRELQPDMEGYEKEKAAAVQKAALSGGLEIIETEDGELVAVDKNGTFYSTADSTDFIENKPEKAAVDRLVNDLRKAEEVRLRKRRDRGKGEDDGDVTFINDKNKQFNQKLARFYNKYTAEIRDSFERGTMI</sequence>
<keyword evidence="6 9" id="KW-0747">Spliceosome</keyword>
<organism evidence="11 12">
    <name type="scientific">Imshaugia aleurites</name>
    <dbReference type="NCBI Taxonomy" id="172621"/>
    <lineage>
        <taxon>Eukaryota</taxon>
        <taxon>Fungi</taxon>
        <taxon>Dikarya</taxon>
        <taxon>Ascomycota</taxon>
        <taxon>Pezizomycotina</taxon>
        <taxon>Lecanoromycetes</taxon>
        <taxon>OSLEUM clade</taxon>
        <taxon>Lecanoromycetidae</taxon>
        <taxon>Lecanorales</taxon>
        <taxon>Lecanorineae</taxon>
        <taxon>Parmeliaceae</taxon>
        <taxon>Imshaugia</taxon>
    </lineage>
</organism>